<keyword evidence="4" id="KW-0539">Nucleus</keyword>
<dbReference type="SUPFAM" id="SSF48371">
    <property type="entry name" value="ARM repeat"/>
    <property type="match status" value="1"/>
</dbReference>
<proteinExistence type="inferred from homology"/>
<reference evidence="6" key="2">
    <citation type="submission" date="2025-09" db="UniProtKB">
        <authorList>
            <consortium name="Ensembl"/>
        </authorList>
    </citation>
    <scope>IDENTIFICATION</scope>
</reference>
<dbReference type="Gene3D" id="1.25.10.10">
    <property type="entry name" value="Leucine-rich Repeat Variant"/>
    <property type="match status" value="1"/>
</dbReference>
<feature type="domain" description="Exportin-1/Importin-beta-like" evidence="5">
    <location>
        <begin position="83"/>
        <end position="225"/>
    </location>
</feature>
<organism evidence="6 7">
    <name type="scientific">Oryzias melastigma</name>
    <name type="common">Marine medaka</name>
    <dbReference type="NCBI Taxonomy" id="30732"/>
    <lineage>
        <taxon>Eukaryota</taxon>
        <taxon>Metazoa</taxon>
        <taxon>Chordata</taxon>
        <taxon>Craniata</taxon>
        <taxon>Vertebrata</taxon>
        <taxon>Euteleostomi</taxon>
        <taxon>Actinopterygii</taxon>
        <taxon>Neopterygii</taxon>
        <taxon>Teleostei</taxon>
        <taxon>Neoteleostei</taxon>
        <taxon>Acanthomorphata</taxon>
        <taxon>Ovalentaria</taxon>
        <taxon>Atherinomorphae</taxon>
        <taxon>Beloniformes</taxon>
        <taxon>Adrianichthyidae</taxon>
        <taxon>Oryziinae</taxon>
        <taxon>Oryzias</taxon>
    </lineage>
</organism>
<protein>
    <recommendedName>
        <fullName evidence="5">Exportin-1/Importin-beta-like domain-containing protein</fullName>
    </recommendedName>
</protein>
<dbReference type="GO" id="GO:0005634">
    <property type="term" value="C:nucleus"/>
    <property type="evidence" value="ECO:0007669"/>
    <property type="project" value="UniProtKB-SubCell"/>
</dbReference>
<name>A0A3B3BR58_ORYME</name>
<dbReference type="GO" id="GO:0006606">
    <property type="term" value="P:protein import into nucleus"/>
    <property type="evidence" value="ECO:0007669"/>
    <property type="project" value="TreeGrafter"/>
</dbReference>
<evidence type="ECO:0000256" key="1">
    <source>
        <dbReference type="ARBA" id="ARBA00004123"/>
    </source>
</evidence>
<evidence type="ECO:0000256" key="2">
    <source>
        <dbReference type="ARBA" id="ARBA00007991"/>
    </source>
</evidence>
<sequence length="236" mass="26704">MEQKGLFCLQALYQLYFDPDMKRKDEAQKWLTQAQASAQGWQWYYPRFFLLIIRGSFILQGFSIHETLRTQLLSQILHFSAGPRMVLTRLCVALASMALNLIPHVWSQPVVDMVAEGSQDPQTHCLALLELLTVIPEEFQSSRLAPARRSQLREALASEWAALCPMLRQLLQSQDSSSLVKEKVLHCLSSWSGLDVPLGESQELVQDCFSALSNPQLFDSAVETIVTVISQPDCHR</sequence>
<dbReference type="GeneTree" id="ENSGT00530000063347"/>
<dbReference type="Ensembl" id="ENSOMET00000003241.1">
    <property type="protein sequence ID" value="ENSOMEP00000007960.1"/>
    <property type="gene ID" value="ENSOMEG00000009109.1"/>
</dbReference>
<evidence type="ECO:0000256" key="3">
    <source>
        <dbReference type="ARBA" id="ARBA00022448"/>
    </source>
</evidence>
<dbReference type="Proteomes" id="UP000261560">
    <property type="component" value="Unplaced"/>
</dbReference>
<reference evidence="6" key="1">
    <citation type="submission" date="2025-08" db="UniProtKB">
        <authorList>
            <consortium name="Ensembl"/>
        </authorList>
    </citation>
    <scope>IDENTIFICATION</scope>
</reference>
<keyword evidence="7" id="KW-1185">Reference proteome</keyword>
<dbReference type="InterPro" id="IPR016024">
    <property type="entry name" value="ARM-type_fold"/>
</dbReference>
<dbReference type="InterPro" id="IPR011989">
    <property type="entry name" value="ARM-like"/>
</dbReference>
<accession>A0A3B3BR58</accession>
<dbReference type="Pfam" id="PF08389">
    <property type="entry name" value="Xpo1"/>
    <property type="match status" value="1"/>
</dbReference>
<dbReference type="AlphaFoldDB" id="A0A3B3BR58"/>
<evidence type="ECO:0000259" key="5">
    <source>
        <dbReference type="Pfam" id="PF08389"/>
    </source>
</evidence>
<comment type="similarity">
    <text evidence="2">Belongs to the importin beta family.</text>
</comment>
<dbReference type="PANTHER" id="PTHR12363">
    <property type="entry name" value="TRANSPORTIN 3 AND IMPORTIN 13"/>
    <property type="match status" value="1"/>
</dbReference>
<dbReference type="PANTHER" id="PTHR12363:SF33">
    <property type="entry name" value="IMPORTIN-13"/>
    <property type="match status" value="1"/>
</dbReference>
<dbReference type="GO" id="GO:0005737">
    <property type="term" value="C:cytoplasm"/>
    <property type="evidence" value="ECO:0007669"/>
    <property type="project" value="TreeGrafter"/>
</dbReference>
<dbReference type="PaxDb" id="30732-ENSOMEP00000007960"/>
<dbReference type="OMA" id="NSIFAWQ"/>
<dbReference type="InterPro" id="IPR013598">
    <property type="entry name" value="Exportin-1/Importin-b-like"/>
</dbReference>
<evidence type="ECO:0000313" key="6">
    <source>
        <dbReference type="Ensembl" id="ENSOMEP00000007960.1"/>
    </source>
</evidence>
<dbReference type="STRING" id="30732.ENSOMEP00000007960"/>
<evidence type="ECO:0000313" key="7">
    <source>
        <dbReference type="Proteomes" id="UP000261560"/>
    </source>
</evidence>
<keyword evidence="3" id="KW-0813">Transport</keyword>
<dbReference type="InterPro" id="IPR051345">
    <property type="entry name" value="Importin_beta-like_NTR"/>
</dbReference>
<comment type="subcellular location">
    <subcellularLocation>
        <location evidence="1">Nucleus</location>
    </subcellularLocation>
</comment>
<evidence type="ECO:0000256" key="4">
    <source>
        <dbReference type="ARBA" id="ARBA00023242"/>
    </source>
</evidence>